<dbReference type="SMART" id="SM00563">
    <property type="entry name" value="PlsC"/>
    <property type="match status" value="1"/>
</dbReference>
<dbReference type="SUPFAM" id="SSF69593">
    <property type="entry name" value="Glycerol-3-phosphate (1)-acyltransferase"/>
    <property type="match status" value="1"/>
</dbReference>
<feature type="domain" description="Phospholipid/glycerol acyltransferase" evidence="4">
    <location>
        <begin position="47"/>
        <end position="167"/>
    </location>
</feature>
<evidence type="ECO:0000256" key="3">
    <source>
        <dbReference type="ARBA" id="ARBA00023315"/>
    </source>
</evidence>
<comment type="pathway">
    <text evidence="1">Lipid metabolism.</text>
</comment>
<dbReference type="AlphaFoldDB" id="A0A1M5DXQ6"/>
<keyword evidence="3 5" id="KW-0012">Acyltransferase</keyword>
<organism evidence="5 6">
    <name type="scientific">Desulfacinum infernum DSM 9756</name>
    <dbReference type="NCBI Taxonomy" id="1121391"/>
    <lineage>
        <taxon>Bacteria</taxon>
        <taxon>Pseudomonadati</taxon>
        <taxon>Thermodesulfobacteriota</taxon>
        <taxon>Syntrophobacteria</taxon>
        <taxon>Syntrophobacterales</taxon>
        <taxon>Syntrophobacteraceae</taxon>
        <taxon>Desulfacinum</taxon>
    </lineage>
</organism>
<dbReference type="STRING" id="1121391.SAMN02745206_02526"/>
<evidence type="ECO:0000313" key="5">
    <source>
        <dbReference type="EMBL" id="SHF71592.1"/>
    </source>
</evidence>
<gene>
    <name evidence="5" type="ORF">SAMN02745206_02526</name>
</gene>
<dbReference type="GO" id="GO:0003841">
    <property type="term" value="F:1-acylglycerol-3-phosphate O-acyltransferase activity"/>
    <property type="evidence" value="ECO:0007669"/>
    <property type="project" value="TreeGrafter"/>
</dbReference>
<dbReference type="PANTHER" id="PTHR10434">
    <property type="entry name" value="1-ACYL-SN-GLYCEROL-3-PHOSPHATE ACYLTRANSFERASE"/>
    <property type="match status" value="1"/>
</dbReference>
<dbReference type="OrthoDB" id="9799237at2"/>
<dbReference type="EMBL" id="FQVB01000025">
    <property type="protein sequence ID" value="SHF71592.1"/>
    <property type="molecule type" value="Genomic_DNA"/>
</dbReference>
<protein>
    <submittedName>
        <fullName evidence="5">1-acyl-sn-glycerol-3-phosphate acyltransferases</fullName>
    </submittedName>
</protein>
<sequence length="221" mass="25191">MKPLNPYQVAAWKVVRHPFRFFLDPQVRGRENVLKAADLIRETGAGMVILANHVSALDPFFICAAMPFAPLREMGAITFLAKKQLFDKPFKRLVMEKLGAVDVRQRSALKRVIGQIRSGDVVFLFPEGRVSPDGTMGEDQGALRFFAKYTSFVALPVLIQGIYGGFRREWKPVLARRRRFHVHFGEPVWIERGCHGSLDAMDMIRRVTDAPWETPRLRRAA</sequence>
<dbReference type="RefSeq" id="WP_073040021.1">
    <property type="nucleotide sequence ID" value="NZ_FQVB01000025.1"/>
</dbReference>
<evidence type="ECO:0000256" key="2">
    <source>
        <dbReference type="ARBA" id="ARBA00022679"/>
    </source>
</evidence>
<keyword evidence="2 5" id="KW-0808">Transferase</keyword>
<dbReference type="CDD" id="cd07989">
    <property type="entry name" value="LPLAT_AGPAT-like"/>
    <property type="match status" value="1"/>
</dbReference>
<dbReference type="PANTHER" id="PTHR10434:SF11">
    <property type="entry name" value="1-ACYL-SN-GLYCEROL-3-PHOSPHATE ACYLTRANSFERASE"/>
    <property type="match status" value="1"/>
</dbReference>
<evidence type="ECO:0000313" key="6">
    <source>
        <dbReference type="Proteomes" id="UP000184076"/>
    </source>
</evidence>
<dbReference type="InterPro" id="IPR002123">
    <property type="entry name" value="Plipid/glycerol_acylTrfase"/>
</dbReference>
<accession>A0A1M5DXQ6</accession>
<evidence type="ECO:0000256" key="1">
    <source>
        <dbReference type="ARBA" id="ARBA00005189"/>
    </source>
</evidence>
<proteinExistence type="predicted"/>
<name>A0A1M5DXQ6_9BACT</name>
<dbReference type="Proteomes" id="UP000184076">
    <property type="component" value="Unassembled WGS sequence"/>
</dbReference>
<reference evidence="6" key="1">
    <citation type="submission" date="2016-11" db="EMBL/GenBank/DDBJ databases">
        <authorList>
            <person name="Varghese N."/>
            <person name="Submissions S."/>
        </authorList>
    </citation>
    <scope>NUCLEOTIDE SEQUENCE [LARGE SCALE GENOMIC DNA]</scope>
    <source>
        <strain evidence="6">DSM 9756</strain>
    </source>
</reference>
<dbReference type="GO" id="GO:0006654">
    <property type="term" value="P:phosphatidic acid biosynthetic process"/>
    <property type="evidence" value="ECO:0007669"/>
    <property type="project" value="TreeGrafter"/>
</dbReference>
<keyword evidence="6" id="KW-1185">Reference proteome</keyword>
<evidence type="ECO:0000259" key="4">
    <source>
        <dbReference type="SMART" id="SM00563"/>
    </source>
</evidence>
<dbReference type="Pfam" id="PF01553">
    <property type="entry name" value="Acyltransferase"/>
    <property type="match status" value="1"/>
</dbReference>